<dbReference type="InterPro" id="IPR011004">
    <property type="entry name" value="Trimer_LpxA-like_sf"/>
</dbReference>
<dbReference type="RefSeq" id="WP_089426488.1">
    <property type="nucleotide sequence ID" value="NZ_CABVQT010000005.1"/>
</dbReference>
<feature type="binding site" evidence="18">
    <location>
        <position position="20"/>
    </location>
    <ligand>
        <name>UDP-N-acetyl-alpha-D-glucosamine</name>
        <dbReference type="ChEBI" id="CHEBI:57705"/>
    </ligand>
</feature>
<feature type="binding site" evidence="18">
    <location>
        <position position="373"/>
    </location>
    <ligand>
        <name>UDP-N-acetyl-alpha-D-glucosamine</name>
        <dbReference type="ChEBI" id="CHEBI:57705"/>
    </ligand>
</feature>
<keyword evidence="14 18" id="KW-0961">Cell wall biogenesis/degradation</keyword>
<dbReference type="InterPro" id="IPR029044">
    <property type="entry name" value="Nucleotide-diphossugar_trans"/>
</dbReference>
<comment type="subunit">
    <text evidence="18">Homotrimer.</text>
</comment>
<feature type="binding site" evidence="18">
    <location>
        <position position="135"/>
    </location>
    <ligand>
        <name>UDP-N-acetyl-alpha-D-glucosamine</name>
        <dbReference type="ChEBI" id="CHEBI:57705"/>
    </ligand>
</feature>
<dbReference type="InterPro" id="IPR038009">
    <property type="entry name" value="GlmU_C_LbH"/>
</dbReference>
<dbReference type="Proteomes" id="UP000494182">
    <property type="component" value="Unassembled WGS sequence"/>
</dbReference>
<keyword evidence="4 18" id="KW-0963">Cytoplasm</keyword>
<dbReference type="InterPro" id="IPR056729">
    <property type="entry name" value="GMPPB_C"/>
</dbReference>
<evidence type="ECO:0000256" key="16">
    <source>
        <dbReference type="ARBA" id="ARBA00048493"/>
    </source>
</evidence>
<feature type="binding site" evidence="18">
    <location>
        <begin position="6"/>
        <end position="9"/>
    </location>
    <ligand>
        <name>UDP-N-acetyl-alpha-D-glucosamine</name>
        <dbReference type="ChEBI" id="CHEBI:57705"/>
    </ligand>
</feature>
<evidence type="ECO:0000256" key="12">
    <source>
        <dbReference type="ARBA" id="ARBA00023268"/>
    </source>
</evidence>
<evidence type="ECO:0000256" key="17">
    <source>
        <dbReference type="ARBA" id="ARBA00049628"/>
    </source>
</evidence>
<dbReference type="GO" id="GO:0009252">
    <property type="term" value="P:peptidoglycan biosynthetic process"/>
    <property type="evidence" value="ECO:0007669"/>
    <property type="project" value="UniProtKB-UniRule"/>
</dbReference>
<feature type="region of interest" description="Pyrophosphorylase" evidence="18">
    <location>
        <begin position="1"/>
        <end position="225"/>
    </location>
</feature>
<organism evidence="21 22">
    <name type="scientific">Burkholderia contaminans</name>
    <dbReference type="NCBI Taxonomy" id="488447"/>
    <lineage>
        <taxon>Bacteria</taxon>
        <taxon>Pseudomonadati</taxon>
        <taxon>Pseudomonadota</taxon>
        <taxon>Betaproteobacteria</taxon>
        <taxon>Burkholderiales</taxon>
        <taxon>Burkholderiaceae</taxon>
        <taxon>Burkholderia</taxon>
        <taxon>Burkholderia cepacia complex</taxon>
    </lineage>
</organism>
<dbReference type="PANTHER" id="PTHR43584:SF3">
    <property type="entry name" value="BIFUNCTIONAL PROTEIN GLMU"/>
    <property type="match status" value="1"/>
</dbReference>
<keyword evidence="6 18" id="KW-0548">Nucleotidyltransferase</keyword>
<keyword evidence="7 18" id="KW-0479">Metal-binding</keyword>
<dbReference type="GO" id="GO:0006048">
    <property type="term" value="P:UDP-N-acetylglucosamine biosynthetic process"/>
    <property type="evidence" value="ECO:0007669"/>
    <property type="project" value="UniProtKB-UniPathway"/>
</dbReference>
<keyword evidence="11 18" id="KW-0573">Peptidoglycan synthesis</keyword>
<feature type="binding site" evidence="18">
    <location>
        <begin position="382"/>
        <end position="383"/>
    </location>
    <ligand>
        <name>acetyl-CoA</name>
        <dbReference type="ChEBI" id="CHEBI:57288"/>
    </ligand>
</feature>
<dbReference type="GO" id="GO:0005737">
    <property type="term" value="C:cytoplasm"/>
    <property type="evidence" value="ECO:0007669"/>
    <property type="project" value="UniProtKB-SubCell"/>
</dbReference>
<sequence>MNIVILAAGTGKRMRSALPKVLHPLAGRPLLSHVIDTARTLQPSRLVVVVGHGAEQVQAAVAAPDVQFAVQAEQLGTGHAVRQALPLLDPAQPTLVLYGDVPLTRASTLQRLVDAAREGRYGILTVTLDDPTGYGRIVRDAAGFVTRIVEQKDASPEQLKIAEINTGIIVTPTAQLSMWLGALKNENAQGEYYLTDVVELAIEAGFEVVTAQPDEEWETLGVNSKAQLAELERIHQRNIADALLVDGVTLADPARVDVRGTLRCGRDVSIDVNCVFEGNVTLADNVTIGANCVIRNASVGAGTRIDAFTHIDGAELGAHTVIGPYARLRPGAQLADEAHVGNFVEVKNAVIGHGSKANHLTYIGDADIGARVNIGAGTITCNYDGANKFRTVIEDDVFVGSDTQLVAPVRVGRGVTIAAGTTIWKDVADGLLALNEKTQTAKSGYVRPVKKKS</sequence>
<feature type="region of interest" description="N-acetyltransferase" evidence="18">
    <location>
        <begin position="247"/>
        <end position="453"/>
    </location>
</feature>
<comment type="similarity">
    <text evidence="2 18">In the C-terminal section; belongs to the transferase hexapeptide repeat family.</text>
</comment>
<evidence type="ECO:0000256" key="18">
    <source>
        <dbReference type="HAMAP-Rule" id="MF_01631"/>
    </source>
</evidence>
<feature type="binding site" evidence="18">
    <location>
        <position position="71"/>
    </location>
    <ligand>
        <name>UDP-N-acetyl-alpha-D-glucosamine</name>
        <dbReference type="ChEBI" id="CHEBI:57705"/>
    </ligand>
</feature>
<comment type="pathway">
    <text evidence="18">Nucleotide-sugar biosynthesis; UDP-N-acetyl-alpha-D-glucosamine biosynthesis; UDP-N-acetyl-alpha-D-glucosamine from N-acetyl-alpha-D-glucosamine 1-phosphate: step 1/1.</text>
</comment>
<dbReference type="PROSITE" id="PS00101">
    <property type="entry name" value="HEXAPEP_TRANSFERASES"/>
    <property type="match status" value="2"/>
</dbReference>
<feature type="binding site" evidence="18">
    <location>
        <position position="100"/>
    </location>
    <ligand>
        <name>Mg(2+)</name>
        <dbReference type="ChEBI" id="CHEBI:18420"/>
    </ligand>
</feature>
<dbReference type="GO" id="GO:0016020">
    <property type="term" value="C:membrane"/>
    <property type="evidence" value="ECO:0007669"/>
    <property type="project" value="GOC"/>
</dbReference>
<feature type="binding site" evidence="18">
    <location>
        <position position="329"/>
    </location>
    <ligand>
        <name>UDP-N-acetyl-alpha-D-glucosamine</name>
        <dbReference type="ChEBI" id="CHEBI:57705"/>
    </ligand>
</feature>
<name>A0A6P2XNA3_9BURK</name>
<dbReference type="EC" id="2.3.1.157" evidence="18"/>
<feature type="region of interest" description="Linker" evidence="18">
    <location>
        <begin position="226"/>
        <end position="246"/>
    </location>
</feature>
<feature type="binding site" evidence="18">
    <location>
        <position position="165"/>
    </location>
    <ligand>
        <name>UDP-N-acetyl-alpha-D-glucosamine</name>
        <dbReference type="ChEBI" id="CHEBI:57705"/>
    </ligand>
</feature>
<dbReference type="AlphaFoldDB" id="A0A6P2XNA3"/>
<dbReference type="Pfam" id="PF00132">
    <property type="entry name" value="Hexapep"/>
    <property type="match status" value="1"/>
</dbReference>
<keyword evidence="13 18" id="KW-0012">Acyltransferase</keyword>
<evidence type="ECO:0000259" key="19">
    <source>
        <dbReference type="Pfam" id="PF12804"/>
    </source>
</evidence>
<evidence type="ECO:0000256" key="4">
    <source>
        <dbReference type="ARBA" id="ARBA00022490"/>
    </source>
</evidence>
<keyword evidence="12 18" id="KW-0511">Multifunctional enzyme</keyword>
<feature type="binding site" evidence="18">
    <location>
        <position position="419"/>
    </location>
    <ligand>
        <name>acetyl-CoA</name>
        <dbReference type="ChEBI" id="CHEBI:57288"/>
    </ligand>
</feature>
<dbReference type="EC" id="2.7.7.23" evidence="18"/>
<evidence type="ECO:0000313" key="21">
    <source>
        <dbReference type="EMBL" id="VWD11451.1"/>
    </source>
</evidence>
<evidence type="ECO:0000256" key="7">
    <source>
        <dbReference type="ARBA" id="ARBA00022723"/>
    </source>
</evidence>
<feature type="binding site" evidence="18">
    <location>
        <position position="376"/>
    </location>
    <ligand>
        <name>acetyl-CoA</name>
        <dbReference type="ChEBI" id="CHEBI:57288"/>
    </ligand>
</feature>
<dbReference type="EMBL" id="CABVQT010000005">
    <property type="protein sequence ID" value="VWD11451.1"/>
    <property type="molecule type" value="Genomic_DNA"/>
</dbReference>
<keyword evidence="10 18" id="KW-0133">Cell shape</keyword>
<gene>
    <name evidence="18" type="primary">glmU</name>
    <name evidence="21" type="ORF">BCO71171_02532</name>
</gene>
<dbReference type="InterPro" id="IPR025877">
    <property type="entry name" value="MobA-like_NTP_Trfase"/>
</dbReference>
<feature type="binding site" evidence="18">
    <location>
        <position position="150"/>
    </location>
    <ligand>
        <name>UDP-N-acetyl-alpha-D-glucosamine</name>
        <dbReference type="ChEBI" id="CHEBI:57705"/>
    </ligand>
</feature>
<evidence type="ECO:0000256" key="3">
    <source>
        <dbReference type="ARBA" id="ARBA00007947"/>
    </source>
</evidence>
<dbReference type="InterPro" id="IPR018357">
    <property type="entry name" value="Hexapep_transf_CS"/>
</dbReference>
<comment type="pathway">
    <text evidence="18">Bacterial outer membrane biogenesis; LPS lipid A biosynthesis.</text>
</comment>
<dbReference type="InterPro" id="IPR050065">
    <property type="entry name" value="GlmU-like"/>
</dbReference>
<keyword evidence="8 18" id="KW-0677">Repeat</keyword>
<evidence type="ECO:0000256" key="9">
    <source>
        <dbReference type="ARBA" id="ARBA00022842"/>
    </source>
</evidence>
<comment type="pathway">
    <text evidence="18">Nucleotide-sugar biosynthesis; UDP-N-acetyl-alpha-D-glucosamine biosynthesis; N-acetyl-alpha-D-glucosamine 1-phosphate from alpha-D-glucosamine 6-phosphate (route II): step 2/2.</text>
</comment>
<dbReference type="HAMAP" id="MF_01631">
    <property type="entry name" value="GlmU"/>
    <property type="match status" value="1"/>
</dbReference>
<dbReference type="Pfam" id="PF12804">
    <property type="entry name" value="NTP_transf_3"/>
    <property type="match status" value="1"/>
</dbReference>
<evidence type="ECO:0000256" key="6">
    <source>
        <dbReference type="ARBA" id="ARBA00022695"/>
    </source>
</evidence>
<dbReference type="NCBIfam" id="TIGR01173">
    <property type="entry name" value="glmU"/>
    <property type="match status" value="1"/>
</dbReference>
<evidence type="ECO:0000259" key="20">
    <source>
        <dbReference type="Pfam" id="PF25087"/>
    </source>
</evidence>
<feature type="binding site" evidence="18">
    <location>
        <position position="347"/>
    </location>
    <ligand>
        <name>UDP-N-acetyl-alpha-D-glucosamine</name>
        <dbReference type="ChEBI" id="CHEBI:57705"/>
    </ligand>
</feature>
<evidence type="ECO:0000256" key="13">
    <source>
        <dbReference type="ARBA" id="ARBA00023315"/>
    </source>
</evidence>
<evidence type="ECO:0000256" key="14">
    <source>
        <dbReference type="ARBA" id="ARBA00023316"/>
    </source>
</evidence>
<evidence type="ECO:0000256" key="11">
    <source>
        <dbReference type="ARBA" id="ARBA00022984"/>
    </source>
</evidence>
<dbReference type="GO" id="GO:0000902">
    <property type="term" value="P:cell morphogenesis"/>
    <property type="evidence" value="ECO:0007669"/>
    <property type="project" value="UniProtKB-UniRule"/>
</dbReference>
<evidence type="ECO:0000256" key="15">
    <source>
        <dbReference type="ARBA" id="ARBA00048247"/>
    </source>
</evidence>
<dbReference type="Pfam" id="PF25087">
    <property type="entry name" value="GMPPB_C"/>
    <property type="match status" value="1"/>
</dbReference>
<dbReference type="SUPFAM" id="SSF53448">
    <property type="entry name" value="Nucleotide-diphospho-sugar transferases"/>
    <property type="match status" value="1"/>
</dbReference>
<feature type="binding site" evidence="18">
    <location>
        <position position="362"/>
    </location>
    <ligand>
        <name>UDP-N-acetyl-alpha-D-glucosamine</name>
        <dbReference type="ChEBI" id="CHEBI:57705"/>
    </ligand>
</feature>
<feature type="domain" description="MobA-like NTP transferase" evidence="19">
    <location>
        <begin position="4"/>
        <end position="129"/>
    </location>
</feature>
<dbReference type="Gene3D" id="2.160.10.10">
    <property type="entry name" value="Hexapeptide repeat proteins"/>
    <property type="match status" value="1"/>
</dbReference>
<feature type="active site" description="Proton acceptor" evidence="18">
    <location>
        <position position="359"/>
    </location>
</feature>
<dbReference type="InterPro" id="IPR005882">
    <property type="entry name" value="Bifunctional_GlmU"/>
</dbReference>
<feature type="binding site" evidence="18">
    <location>
        <position position="223"/>
    </location>
    <ligand>
        <name>UDP-N-acetyl-alpha-D-glucosamine</name>
        <dbReference type="ChEBI" id="CHEBI:57705"/>
    </ligand>
</feature>
<feature type="binding site" evidence="18">
    <location>
        <begin position="76"/>
        <end position="77"/>
    </location>
    <ligand>
        <name>UDP-N-acetyl-alpha-D-glucosamine</name>
        <dbReference type="ChEBI" id="CHEBI:57705"/>
    </ligand>
</feature>
<dbReference type="GO" id="GO:0009245">
    <property type="term" value="P:lipid A biosynthetic process"/>
    <property type="evidence" value="ECO:0007669"/>
    <property type="project" value="UniProtKB-UniRule"/>
</dbReference>
<dbReference type="CDD" id="cd03353">
    <property type="entry name" value="LbH_GlmU_C"/>
    <property type="match status" value="1"/>
</dbReference>
<feature type="binding site" evidence="18">
    <location>
        <position position="401"/>
    </location>
    <ligand>
        <name>acetyl-CoA</name>
        <dbReference type="ChEBI" id="CHEBI:57288"/>
    </ligand>
</feature>
<dbReference type="GO" id="GO:0019134">
    <property type="term" value="F:glucosamine-1-phosphate N-acetyltransferase activity"/>
    <property type="evidence" value="ECO:0007669"/>
    <property type="project" value="UniProtKB-UniRule"/>
</dbReference>
<comment type="catalytic activity">
    <reaction evidence="16 18">
        <text>N-acetyl-alpha-D-glucosamine 1-phosphate + UTP + H(+) = UDP-N-acetyl-alpha-D-glucosamine + diphosphate</text>
        <dbReference type="Rhea" id="RHEA:13509"/>
        <dbReference type="ChEBI" id="CHEBI:15378"/>
        <dbReference type="ChEBI" id="CHEBI:33019"/>
        <dbReference type="ChEBI" id="CHEBI:46398"/>
        <dbReference type="ChEBI" id="CHEBI:57705"/>
        <dbReference type="ChEBI" id="CHEBI:57776"/>
        <dbReference type="EC" id="2.7.7.23"/>
    </reaction>
</comment>
<comment type="function">
    <text evidence="17 18">Catalyzes the last two sequential reactions in the de novo biosynthetic pathway for UDP-N-acetylglucosamine (UDP-GlcNAc). The C-terminal domain catalyzes the transfer of acetyl group from acetyl coenzyme A to glucosamine-1-phosphate (GlcN-1-P) to produce N-acetylglucosamine-1-phosphate (GlcNAc-1-P), which is converted into UDP-GlcNAc by the transfer of uridine 5-monophosphate (from uridine 5-triphosphate), a reaction catalyzed by the N-terminal domain.</text>
</comment>
<comment type="cofactor">
    <cofactor evidence="18">
        <name>Mg(2+)</name>
        <dbReference type="ChEBI" id="CHEBI:18420"/>
    </cofactor>
    <text evidence="18">Binds 1 Mg(2+) ion per subunit.</text>
</comment>
<reference evidence="21 22" key="1">
    <citation type="submission" date="2019-09" db="EMBL/GenBank/DDBJ databases">
        <authorList>
            <person name="Depoorter E."/>
        </authorList>
    </citation>
    <scope>NUCLEOTIDE SEQUENCE [LARGE SCALE GENOMIC DNA]</scope>
    <source>
        <strain evidence="21">R-71171</strain>
    </source>
</reference>
<evidence type="ECO:0000256" key="2">
    <source>
        <dbReference type="ARBA" id="ARBA00007707"/>
    </source>
</evidence>
<dbReference type="GO" id="GO:0008360">
    <property type="term" value="P:regulation of cell shape"/>
    <property type="evidence" value="ECO:0007669"/>
    <property type="project" value="UniProtKB-KW"/>
</dbReference>
<dbReference type="UniPathway" id="UPA00973"/>
<dbReference type="CDD" id="cd02540">
    <property type="entry name" value="GT2_GlmU_N_bac"/>
    <property type="match status" value="1"/>
</dbReference>
<comment type="caution">
    <text evidence="18">Lacks conserved residue(s) required for the propagation of feature annotation.</text>
</comment>
<dbReference type="UniPathway" id="UPA00113">
    <property type="reaction ID" value="UER00532"/>
</dbReference>
<evidence type="ECO:0000256" key="5">
    <source>
        <dbReference type="ARBA" id="ARBA00022679"/>
    </source>
</evidence>
<dbReference type="GO" id="GO:0003977">
    <property type="term" value="F:UDP-N-acetylglucosamine diphosphorylase activity"/>
    <property type="evidence" value="ECO:0007669"/>
    <property type="project" value="UniProtKB-UniRule"/>
</dbReference>
<proteinExistence type="inferred from homology"/>
<evidence type="ECO:0000256" key="10">
    <source>
        <dbReference type="ARBA" id="ARBA00022960"/>
    </source>
</evidence>
<accession>A0A6P2XNA3</accession>
<keyword evidence="5 18" id="KW-0808">Transferase</keyword>
<dbReference type="PANTHER" id="PTHR43584">
    <property type="entry name" value="NUCLEOTIDYL TRANSFERASE"/>
    <property type="match status" value="1"/>
</dbReference>
<feature type="binding site" evidence="18">
    <location>
        <position position="223"/>
    </location>
    <ligand>
        <name>Mg(2+)</name>
        <dbReference type="ChEBI" id="CHEBI:18420"/>
    </ligand>
</feature>
<evidence type="ECO:0000256" key="8">
    <source>
        <dbReference type="ARBA" id="ARBA00022737"/>
    </source>
</evidence>
<dbReference type="InterPro" id="IPR001451">
    <property type="entry name" value="Hexapep"/>
</dbReference>
<dbReference type="Gene3D" id="3.90.550.10">
    <property type="entry name" value="Spore Coat Polysaccharide Biosynthesis Protein SpsA, Chain A"/>
    <property type="match status" value="1"/>
</dbReference>
<dbReference type="SUPFAM" id="SSF51161">
    <property type="entry name" value="Trimeric LpxA-like enzymes"/>
    <property type="match status" value="1"/>
</dbReference>
<protein>
    <recommendedName>
        <fullName evidence="18">Bifunctional protein GlmU</fullName>
    </recommendedName>
    <domain>
        <recommendedName>
            <fullName evidence="18">UDP-N-acetylglucosamine pyrophosphorylase</fullName>
            <ecNumber evidence="18">2.7.7.23</ecNumber>
        </recommendedName>
        <alternativeName>
            <fullName evidence="18">N-acetylglucosamine-1-phosphate uridyltransferase</fullName>
        </alternativeName>
    </domain>
    <domain>
        <recommendedName>
            <fullName evidence="18">Glucosamine-1-phosphate N-acetyltransferase</fullName>
            <ecNumber evidence="18">2.3.1.157</ecNumber>
        </recommendedName>
    </domain>
</protein>
<dbReference type="GO" id="GO:0000287">
    <property type="term" value="F:magnesium ion binding"/>
    <property type="evidence" value="ECO:0007669"/>
    <property type="project" value="UniProtKB-UniRule"/>
</dbReference>
<feature type="domain" description="Mannose-1-phosphate guanyltransferase C-terminal" evidence="20">
    <location>
        <begin position="265"/>
        <end position="351"/>
    </location>
</feature>
<comment type="similarity">
    <text evidence="3 18">In the N-terminal section; belongs to the N-acetylglucosamine-1-phosphate uridyltransferase family.</text>
</comment>
<comment type="subcellular location">
    <subcellularLocation>
        <location evidence="1 18">Cytoplasm</location>
    </subcellularLocation>
</comment>
<comment type="catalytic activity">
    <reaction evidence="15 18">
        <text>alpha-D-glucosamine 1-phosphate + acetyl-CoA = N-acetyl-alpha-D-glucosamine 1-phosphate + CoA + H(+)</text>
        <dbReference type="Rhea" id="RHEA:13725"/>
        <dbReference type="ChEBI" id="CHEBI:15378"/>
        <dbReference type="ChEBI" id="CHEBI:57287"/>
        <dbReference type="ChEBI" id="CHEBI:57288"/>
        <dbReference type="ChEBI" id="CHEBI:57776"/>
        <dbReference type="ChEBI" id="CHEBI:58516"/>
        <dbReference type="EC" id="2.3.1.157"/>
    </reaction>
</comment>
<evidence type="ECO:0000313" key="22">
    <source>
        <dbReference type="Proteomes" id="UP000494182"/>
    </source>
</evidence>
<dbReference type="GO" id="GO:0071555">
    <property type="term" value="P:cell wall organization"/>
    <property type="evidence" value="ECO:0007669"/>
    <property type="project" value="UniProtKB-KW"/>
</dbReference>
<evidence type="ECO:0000256" key="1">
    <source>
        <dbReference type="ARBA" id="ARBA00004496"/>
    </source>
</evidence>
<keyword evidence="9 18" id="KW-0460">Magnesium</keyword>
<feature type="binding site" evidence="18">
    <location>
        <begin position="98"/>
        <end position="100"/>
    </location>
    <ligand>
        <name>UDP-N-acetyl-alpha-D-glucosamine</name>
        <dbReference type="ChEBI" id="CHEBI:57705"/>
    </ligand>
</feature>